<dbReference type="Pfam" id="PF06283">
    <property type="entry name" value="ThuA"/>
    <property type="match status" value="1"/>
</dbReference>
<gene>
    <name evidence="2" type="ORF">V6984_19885</name>
</gene>
<evidence type="ECO:0000313" key="2">
    <source>
        <dbReference type="EMBL" id="XAH73736.1"/>
    </source>
</evidence>
<dbReference type="EMBL" id="CP146256">
    <property type="protein sequence ID" value="XAH73736.1"/>
    <property type="molecule type" value="Genomic_DNA"/>
</dbReference>
<dbReference type="PANTHER" id="PTHR40469:SF2">
    <property type="entry name" value="GALACTOSE-BINDING DOMAIN-LIKE SUPERFAMILY PROTEIN"/>
    <property type="match status" value="1"/>
</dbReference>
<dbReference type="InterPro" id="IPR029010">
    <property type="entry name" value="ThuA-like"/>
</dbReference>
<name>A0ABZ3EU40_9FIRM</name>
<accession>A0ABZ3EU40</accession>
<dbReference type="RefSeq" id="WP_342757339.1">
    <property type="nucleotide sequence ID" value="NZ_CP146256.1"/>
</dbReference>
<evidence type="ECO:0000313" key="3">
    <source>
        <dbReference type="Proteomes" id="UP001451571"/>
    </source>
</evidence>
<reference evidence="2 3" key="1">
    <citation type="submission" date="2024-02" db="EMBL/GenBank/DDBJ databases">
        <title>Bacterial strain from lacustrine sediment.</title>
        <authorList>
            <person name="Petit C."/>
            <person name="Fadhlaoui K."/>
        </authorList>
    </citation>
    <scope>NUCLEOTIDE SEQUENCE [LARGE SCALE GENOMIC DNA]</scope>
    <source>
        <strain evidence="2 3">IPX-CK</strain>
    </source>
</reference>
<keyword evidence="3" id="KW-1185">Reference proteome</keyword>
<dbReference type="Gene3D" id="3.40.50.880">
    <property type="match status" value="1"/>
</dbReference>
<protein>
    <submittedName>
        <fullName evidence="2">ThuA domain-containing protein</fullName>
    </submittedName>
</protein>
<feature type="domain" description="ThuA-like" evidence="1">
    <location>
        <begin position="56"/>
        <end position="224"/>
    </location>
</feature>
<organism evidence="2 3">
    <name type="scientific">Kineothrix sedimenti</name>
    <dbReference type="NCBI Taxonomy" id="3123317"/>
    <lineage>
        <taxon>Bacteria</taxon>
        <taxon>Bacillati</taxon>
        <taxon>Bacillota</taxon>
        <taxon>Clostridia</taxon>
        <taxon>Lachnospirales</taxon>
        <taxon>Lachnospiraceae</taxon>
        <taxon>Kineothrix</taxon>
    </lineage>
</organism>
<dbReference type="Proteomes" id="UP001451571">
    <property type="component" value="Chromosome"/>
</dbReference>
<dbReference type="SUPFAM" id="SSF52317">
    <property type="entry name" value="Class I glutamine amidotransferase-like"/>
    <property type="match status" value="1"/>
</dbReference>
<proteinExistence type="predicted"/>
<sequence>MEKIKLHYLIGDVHMGGHDVHRVAINNKILLEEAGAFDILMVCDEPSIGDMCFDTYFAGDLIKECQVLVFNCGNYRFNIREEQERLEQAVAEGAGFVFLHGDHPCYWKAIGNSAWEGAERMAGLLWREVTSHGDYGEAHIEIDLPEHPIMKGLEAFDTKDEIFCNCENVWNVPLQTLASAWSDSRVISRHGEPGTGKKEPIAVTGYYGKGRTFNQLLGHVWPYYTGHGLGENTMLSFSPRQFRQMFVRACEWVATGKVEKTFAFDGEAKLR</sequence>
<dbReference type="InterPro" id="IPR029062">
    <property type="entry name" value="Class_I_gatase-like"/>
</dbReference>
<dbReference type="PANTHER" id="PTHR40469">
    <property type="entry name" value="SECRETED GLYCOSYL HYDROLASE"/>
    <property type="match status" value="1"/>
</dbReference>
<evidence type="ECO:0000259" key="1">
    <source>
        <dbReference type="Pfam" id="PF06283"/>
    </source>
</evidence>